<dbReference type="EMBL" id="GG662602">
    <property type="protein sequence ID" value="EAR82678.2"/>
    <property type="molecule type" value="Genomic_DNA"/>
</dbReference>
<accession>Q22BI8</accession>
<keyword evidence="6" id="KW-0175">Coiled coil</keyword>
<dbReference type="SUPFAM" id="SSF47473">
    <property type="entry name" value="EF-hand"/>
    <property type="match status" value="1"/>
</dbReference>
<feature type="coiled-coil region" evidence="6">
    <location>
        <begin position="806"/>
        <end position="833"/>
    </location>
</feature>
<dbReference type="InterPro" id="IPR011992">
    <property type="entry name" value="EF-hand-dom_pair"/>
</dbReference>
<dbReference type="Pfam" id="PF00520">
    <property type="entry name" value="Ion_trans"/>
    <property type="match status" value="2"/>
</dbReference>
<dbReference type="HOGENOM" id="CLU_279342_0_0_1"/>
<organism evidence="10 11">
    <name type="scientific">Tetrahymena thermophila (strain SB210)</name>
    <dbReference type="NCBI Taxonomy" id="312017"/>
    <lineage>
        <taxon>Eukaryota</taxon>
        <taxon>Sar</taxon>
        <taxon>Alveolata</taxon>
        <taxon>Ciliophora</taxon>
        <taxon>Intramacronucleata</taxon>
        <taxon>Oligohymenophorea</taxon>
        <taxon>Hymenostomatida</taxon>
        <taxon>Tetrahymenina</taxon>
        <taxon>Tetrahymenidae</taxon>
        <taxon>Tetrahymena</taxon>
    </lineage>
</organism>
<dbReference type="Gene3D" id="1.20.120.350">
    <property type="entry name" value="Voltage-gated potassium channels. Chain C"/>
    <property type="match status" value="1"/>
</dbReference>
<dbReference type="InterPro" id="IPR027359">
    <property type="entry name" value="Volt_channel_dom_sf"/>
</dbReference>
<feature type="region of interest" description="Disordered" evidence="7">
    <location>
        <begin position="1"/>
        <end position="94"/>
    </location>
</feature>
<dbReference type="GO" id="GO:0005216">
    <property type="term" value="F:monoatomic ion channel activity"/>
    <property type="evidence" value="ECO:0007669"/>
    <property type="project" value="InterPro"/>
</dbReference>
<dbReference type="PANTHER" id="PTHR46726">
    <property type="entry name" value="TWO PORE CHANNEL 3"/>
    <property type="match status" value="1"/>
</dbReference>
<dbReference type="Gene3D" id="1.10.287.70">
    <property type="match status" value="2"/>
</dbReference>
<feature type="transmembrane region" description="Helical" evidence="8">
    <location>
        <begin position="553"/>
        <end position="572"/>
    </location>
</feature>
<dbReference type="KEGG" id="tet:TTHERM_01099250"/>
<feature type="compositionally biased region" description="Polar residues" evidence="7">
    <location>
        <begin position="1"/>
        <end position="22"/>
    </location>
</feature>
<feature type="domain" description="Ion transport" evidence="9">
    <location>
        <begin position="201"/>
        <end position="435"/>
    </location>
</feature>
<dbReference type="OrthoDB" id="416585at2759"/>
<gene>
    <name evidence="10" type="ORF">TTHERM_01099250</name>
</gene>
<keyword evidence="4 8" id="KW-1133">Transmembrane helix</keyword>
<evidence type="ECO:0000256" key="5">
    <source>
        <dbReference type="ARBA" id="ARBA00023136"/>
    </source>
</evidence>
<dbReference type="Proteomes" id="UP000009168">
    <property type="component" value="Unassembled WGS sequence"/>
</dbReference>
<feature type="compositionally biased region" description="Low complexity" evidence="7">
    <location>
        <begin position="23"/>
        <end position="37"/>
    </location>
</feature>
<evidence type="ECO:0000256" key="1">
    <source>
        <dbReference type="ARBA" id="ARBA00004141"/>
    </source>
</evidence>
<proteinExistence type="predicted"/>
<dbReference type="InterPro" id="IPR018247">
    <property type="entry name" value="EF_Hand_1_Ca_BS"/>
</dbReference>
<sequence>MQQNQQEISKNSQEPQIDYVQSLNQKTNTKQKNKLLNESSATNTYRNSKIERNNKYNSPTQNTSSLKPKSQNAILQNPSSYQIRSQKNDENDNRAIDEQNIIKVNNKVRTIFRGGIIGMMQGKSKKKKTQISRNDSKNSLKEDQNKLSSLFFALEQLSRTERIQKAIRHFQDAINIRPVRHDIELHENRLIPFIYFWQTSSSWQMFLSTLAFLYPFCSFIEPPNRFVKDFNDNSILLAVETIIQGFIWLDIILEVFHRYHDKDKNLLQHYFKNFKFSTKIIVVLILLLDEIIFHSSFPQLTYRFSRFIRPFLIFYYSYELRRIFVSILKSLKQILQLVVFIAFLTLFIAIVGWRFIGNLDGSVQYDSYSSNFSNLFSAASNLYSLISFDSYPTLMIPAYTYSPIFSVYFVSYGTLLCLLFIPIPVSVVYNSFRMHRSKLVILDRFKQREALLSCFISLDFNNQKYIDIKIFSEFMSNLYLKKKSFLKKIKQLHCILDTNQTQSLSLNEFFEIIDVMEKNPRFQVPAFKDYKSWDIFRQKMNQKFYCKKIARSPIFDVSMLLILIINCAILFISMTSDNQSTQSLMDQIDDYFFYAYLLEFLIKVIGIGIEKYFEDSWNCFDFFMVVMSFLNIVLSTTLSFLQNTKSAKATKLLRLTKINRVFRIFKALRSIKFLSILLAGFELFYQVKDLLIKIFMCLPIVVRLIPIILVVYYIYTYIGLDNFNTNTFNYNQNSPYDQGYADFNNFYGAMLIYFQIMIEANWSSYIYDIAYKFDIPVQANILFISYDFIQNFILLSLVKGIVWEVFTVVNQELKEIELKNELLNNQNLAQEQKDFNNMVNLSSNNQEDLLKKENLQSNTQFKTHNFLKELELNNLQNENNNQKTSAPSQKISSDIKGILLYEKVLRNLQHLSHNNSIIYNEGQIPHSPKLIQSVYKNFTEESNNEKEIINERTSISENRNMIYLTKQIKNSPQKSKDNFLDKMLQKQDYFSQNLKNPPSSIENLDKNFGKQISCMNKKLSSQKRRRNSENLFDIQSQVLMKNSQNAIINKNLNKIDISFDDLQQNNQQIKKQSKEIINDNQNSAQPQLKHQKTKLESESCFSKNVSFALINKSIGDKSFLDRQDSSISQQPLKSESLMKSQIEGPYMLSEAPDQIAPQKSYTNLNSITQNDISEDIPQENEDINKITNEQVYWMKKRIKPLEYLKRLQKNKKKEKPDQKKENPLDLNELYIMSEDEETIKAYQKQVNDYIQDEDQDFSNFKSNSVTKEDANQSLNFQYMMKKALLSDSNMDMIKKLEIDYFQFTYGSYFNAFHEVKISPILKYESYIIYNLQRILRHKTLDCLFFFNVLINFEKNLSNILLRKGSLVKFVFQDSFGNWICFKEMNRNIYPCLLGQGPWTFYEKVFKKDDIYISRDFFQINQNQVLQNLIHKSYEQMRICAKCIDNDHPFLNINPQKSIFDFFTICSQNKNEDKVVSLTSQSNKKLYPDIPTSVQIYCKKVMMVVLSYVGESDEQQQEEDQDIDNNNKKKQGIFSNIFNQIETEQVRKRAKQNPKNINLNEIKQKQTQDKDKINEQSTLPMGFLVEMIQSIQDLINLYQVNLHLKVSEVINQKVFSKNYLDQIIQENNIIAEEINENKKKKMKQEQKSKKGIFKLFKKKENH</sequence>
<comment type="subcellular location">
    <subcellularLocation>
        <location evidence="1">Membrane</location>
        <topology evidence="1">Multi-pass membrane protein</topology>
    </subcellularLocation>
</comment>
<dbReference type="SUPFAM" id="SSF81324">
    <property type="entry name" value="Voltage-gated potassium channels"/>
    <property type="match status" value="2"/>
</dbReference>
<dbReference type="GeneID" id="7844912"/>
<evidence type="ECO:0000313" key="11">
    <source>
        <dbReference type="Proteomes" id="UP000009168"/>
    </source>
</evidence>
<keyword evidence="2 8" id="KW-0812">Transmembrane</keyword>
<evidence type="ECO:0000259" key="9">
    <source>
        <dbReference type="Pfam" id="PF00520"/>
    </source>
</evidence>
<feature type="compositionally biased region" description="Polar residues" evidence="7">
    <location>
        <begin position="38"/>
        <end position="47"/>
    </location>
</feature>
<evidence type="ECO:0000256" key="4">
    <source>
        <dbReference type="ARBA" id="ARBA00022989"/>
    </source>
</evidence>
<reference evidence="11" key="1">
    <citation type="journal article" date="2006" name="PLoS Biol.">
        <title>Macronuclear genome sequence of the ciliate Tetrahymena thermophila, a model eukaryote.</title>
        <authorList>
            <person name="Eisen J.A."/>
            <person name="Coyne R.S."/>
            <person name="Wu M."/>
            <person name="Wu D."/>
            <person name="Thiagarajan M."/>
            <person name="Wortman J.R."/>
            <person name="Badger J.H."/>
            <person name="Ren Q."/>
            <person name="Amedeo P."/>
            <person name="Jones K.M."/>
            <person name="Tallon L.J."/>
            <person name="Delcher A.L."/>
            <person name="Salzberg S.L."/>
            <person name="Silva J.C."/>
            <person name="Haas B.J."/>
            <person name="Majoros W.H."/>
            <person name="Farzad M."/>
            <person name="Carlton J.M."/>
            <person name="Smith R.K. Jr."/>
            <person name="Garg J."/>
            <person name="Pearlman R.E."/>
            <person name="Karrer K.M."/>
            <person name="Sun L."/>
            <person name="Manning G."/>
            <person name="Elde N.C."/>
            <person name="Turkewitz A.P."/>
            <person name="Asai D.J."/>
            <person name="Wilkes D.E."/>
            <person name="Wang Y."/>
            <person name="Cai H."/>
            <person name="Collins K."/>
            <person name="Stewart B.A."/>
            <person name="Lee S.R."/>
            <person name="Wilamowska K."/>
            <person name="Weinberg Z."/>
            <person name="Ruzzo W.L."/>
            <person name="Wloga D."/>
            <person name="Gaertig J."/>
            <person name="Frankel J."/>
            <person name="Tsao C.-C."/>
            <person name="Gorovsky M.A."/>
            <person name="Keeling P.J."/>
            <person name="Waller R.F."/>
            <person name="Patron N.J."/>
            <person name="Cherry J.M."/>
            <person name="Stover N.A."/>
            <person name="Krieger C.J."/>
            <person name="del Toro C."/>
            <person name="Ryder H.F."/>
            <person name="Williamson S.C."/>
            <person name="Barbeau R.A."/>
            <person name="Hamilton E.P."/>
            <person name="Orias E."/>
        </authorList>
    </citation>
    <scope>NUCLEOTIDE SEQUENCE [LARGE SCALE GENOMIC DNA]</scope>
    <source>
        <strain evidence="11">SB210</strain>
    </source>
</reference>
<feature type="transmembrane region" description="Helical" evidence="8">
    <location>
        <begin position="334"/>
        <end position="356"/>
    </location>
</feature>
<feature type="domain" description="Ion transport" evidence="9">
    <location>
        <begin position="553"/>
        <end position="812"/>
    </location>
</feature>
<feature type="transmembrane region" description="Helical" evidence="8">
    <location>
        <begin position="276"/>
        <end position="294"/>
    </location>
</feature>
<evidence type="ECO:0000256" key="8">
    <source>
        <dbReference type="SAM" id="Phobius"/>
    </source>
</evidence>
<feature type="coiled-coil region" evidence="6">
    <location>
        <begin position="1052"/>
        <end position="1079"/>
    </location>
</feature>
<evidence type="ECO:0000256" key="3">
    <source>
        <dbReference type="ARBA" id="ARBA00022837"/>
    </source>
</evidence>
<evidence type="ECO:0000256" key="6">
    <source>
        <dbReference type="SAM" id="Coils"/>
    </source>
</evidence>
<evidence type="ECO:0000256" key="7">
    <source>
        <dbReference type="SAM" id="MobiDB-lite"/>
    </source>
</evidence>
<dbReference type="eggNOG" id="KOG2301">
    <property type="taxonomic scope" value="Eukaryota"/>
</dbReference>
<dbReference type="PANTHER" id="PTHR46726:SF1">
    <property type="entry name" value="TWO-PORE CALCIUM CHANNEL 3"/>
    <property type="match status" value="1"/>
</dbReference>
<evidence type="ECO:0000256" key="2">
    <source>
        <dbReference type="ARBA" id="ARBA00022692"/>
    </source>
</evidence>
<feature type="compositionally biased region" description="Polar residues" evidence="7">
    <location>
        <begin position="55"/>
        <end position="85"/>
    </location>
</feature>
<evidence type="ECO:0000313" key="10">
    <source>
        <dbReference type="EMBL" id="EAR82678.2"/>
    </source>
</evidence>
<keyword evidence="5 8" id="KW-0472">Membrane</keyword>
<keyword evidence="3" id="KW-0106">Calcium</keyword>
<dbReference type="RefSeq" id="XP_001030341.2">
    <property type="nucleotide sequence ID" value="XM_001030341.2"/>
</dbReference>
<dbReference type="InterPro" id="IPR005821">
    <property type="entry name" value="Ion_trans_dom"/>
</dbReference>
<feature type="transmembrane region" description="Helical" evidence="8">
    <location>
        <begin position="691"/>
        <end position="715"/>
    </location>
</feature>
<feature type="region of interest" description="Disordered" evidence="7">
    <location>
        <begin position="121"/>
        <end position="140"/>
    </location>
</feature>
<feature type="transmembrane region" description="Helical" evidence="8">
    <location>
        <begin position="622"/>
        <end position="641"/>
    </location>
</feature>
<protein>
    <submittedName>
        <fullName evidence="10">Cation channel family transporter</fullName>
    </submittedName>
</protein>
<feature type="transmembrane region" description="Helical" evidence="8">
    <location>
        <begin position="405"/>
        <end position="429"/>
    </location>
</feature>
<dbReference type="GO" id="GO:0016020">
    <property type="term" value="C:membrane"/>
    <property type="evidence" value="ECO:0007669"/>
    <property type="project" value="UniProtKB-SubCell"/>
</dbReference>
<dbReference type="STRING" id="312017.Q22BI8"/>
<keyword evidence="11" id="KW-1185">Reference proteome</keyword>
<name>Q22BI8_TETTS</name>
<dbReference type="InParanoid" id="Q22BI8"/>
<dbReference type="PROSITE" id="PS00018">
    <property type="entry name" value="EF_HAND_1"/>
    <property type="match status" value="1"/>
</dbReference>
<feature type="transmembrane region" description="Helical" evidence="8">
    <location>
        <begin position="234"/>
        <end position="256"/>
    </location>
</feature>